<dbReference type="SUPFAM" id="SSF55424">
    <property type="entry name" value="FAD/NAD-linked reductases, dimerisation (C-terminal) domain"/>
    <property type="match status" value="1"/>
</dbReference>
<organism evidence="12 13">
    <name type="scientific">Paeniglutamicibacter kerguelensis</name>
    <dbReference type="NCBI Taxonomy" id="254788"/>
    <lineage>
        <taxon>Bacteria</taxon>
        <taxon>Bacillati</taxon>
        <taxon>Actinomycetota</taxon>
        <taxon>Actinomycetes</taxon>
        <taxon>Micrococcales</taxon>
        <taxon>Micrococcaceae</taxon>
        <taxon>Paeniglutamicibacter</taxon>
    </lineage>
</organism>
<evidence type="ECO:0000256" key="3">
    <source>
        <dbReference type="ARBA" id="ARBA00022630"/>
    </source>
</evidence>
<protein>
    <submittedName>
        <fullName evidence="12">Mycothione reductase</fullName>
        <ecNumber evidence="12">1.8.1.15</ecNumber>
    </submittedName>
</protein>
<dbReference type="PANTHER" id="PTHR22912:SF217">
    <property type="entry name" value="DIHYDROLIPOYL DEHYDROGENASE"/>
    <property type="match status" value="1"/>
</dbReference>
<evidence type="ECO:0000259" key="10">
    <source>
        <dbReference type="Pfam" id="PF02852"/>
    </source>
</evidence>
<dbReference type="InterPro" id="IPR004099">
    <property type="entry name" value="Pyr_nucl-diS_OxRdtase_dimer"/>
</dbReference>
<dbReference type="Pfam" id="PF02852">
    <property type="entry name" value="Pyr_redox_dim"/>
    <property type="match status" value="1"/>
</dbReference>
<feature type="domain" description="Pyridine nucleotide-disulphide oxidoreductase dimerisation" evidence="10">
    <location>
        <begin position="351"/>
        <end position="462"/>
    </location>
</feature>
<evidence type="ECO:0000256" key="4">
    <source>
        <dbReference type="ARBA" id="ARBA00022827"/>
    </source>
</evidence>
<dbReference type="Proteomes" id="UP001296993">
    <property type="component" value="Unassembled WGS sequence"/>
</dbReference>
<evidence type="ECO:0000256" key="9">
    <source>
        <dbReference type="RuleBase" id="RU003691"/>
    </source>
</evidence>
<evidence type="ECO:0000256" key="5">
    <source>
        <dbReference type="ARBA" id="ARBA00023002"/>
    </source>
</evidence>
<evidence type="ECO:0000256" key="7">
    <source>
        <dbReference type="ARBA" id="ARBA00023157"/>
    </source>
</evidence>
<feature type="domain" description="FAD/NAD(P)-binding" evidence="11">
    <location>
        <begin position="9"/>
        <end position="329"/>
    </location>
</feature>
<keyword evidence="6" id="KW-0520">NAD</keyword>
<dbReference type="InterPro" id="IPR023753">
    <property type="entry name" value="FAD/NAD-binding_dom"/>
</dbReference>
<evidence type="ECO:0000256" key="1">
    <source>
        <dbReference type="ARBA" id="ARBA00001974"/>
    </source>
</evidence>
<dbReference type="PANTHER" id="PTHR22912">
    <property type="entry name" value="DISULFIDE OXIDOREDUCTASE"/>
    <property type="match status" value="1"/>
</dbReference>
<dbReference type="PROSITE" id="PS00076">
    <property type="entry name" value="PYRIDINE_REDOX_1"/>
    <property type="match status" value="1"/>
</dbReference>
<keyword evidence="7" id="KW-1015">Disulfide bond</keyword>
<reference evidence="12 13" key="1">
    <citation type="submission" date="2021-03" db="EMBL/GenBank/DDBJ databases">
        <title>Sequencing the genomes of 1000 actinobacteria strains.</title>
        <authorList>
            <person name="Klenk H.-P."/>
        </authorList>
    </citation>
    <scope>NUCLEOTIDE SEQUENCE [LARGE SCALE GENOMIC DNA]</scope>
    <source>
        <strain evidence="12 13">DSM 15797</strain>
    </source>
</reference>
<comment type="caution">
    <text evidence="12">The sequence shown here is derived from an EMBL/GenBank/DDBJ whole genome shotgun (WGS) entry which is preliminary data.</text>
</comment>
<comment type="similarity">
    <text evidence="2 9">Belongs to the class-I pyridine nucleotide-disulfide oxidoreductase family.</text>
</comment>
<dbReference type="PRINTS" id="PR00411">
    <property type="entry name" value="PNDRDTASEI"/>
</dbReference>
<dbReference type="PIRSF" id="PIRSF000350">
    <property type="entry name" value="Mercury_reductase_MerA"/>
    <property type="match status" value="1"/>
</dbReference>
<dbReference type="InterPro" id="IPR016156">
    <property type="entry name" value="FAD/NAD-linked_Rdtase_dimer_sf"/>
</dbReference>
<dbReference type="Gene3D" id="3.50.50.60">
    <property type="entry name" value="FAD/NAD(P)-binding domain"/>
    <property type="match status" value="2"/>
</dbReference>
<keyword evidence="4 9" id="KW-0274">FAD</keyword>
<sequence>MAHYDVAQYDLAIIGSGSGNSLITPFWDDKKVAIIDAGTFGGTCLNVGCIPTKMFAYPAQLAASAAQARELGVNLVHEGSDWVAIRDRIFGRIDAISEGGRHYRADELENVDLYQEHVTITADHRLLTDSGTTIDAAKIVIAAGSRAVLPQVPGIELPGIHTSDTIMRLEALPERLVVVGGGYVASEFAAVFSSFGSKVTQVNRSGALLREQDADISAAFTDAAAGRWNVELEAKLVRIEEHDGHLRLHFARAEGELVLDADTVLVAVGRRPNTDTLGVAALGLDLRPNGALCVDGYQRVTRGGEPVEGMFALGDVANVDQLKHVANREARVVVHNLENPGAMRSMDRSAVPAAVFSNPQVAAVGLTEAQAVQAHGANDVATAIQPFGSTAYGWAMEDTEGIVKLVAHRGTRRLLGAHIMGHEAALLVQPLIQAMVTDLDLVEMARGQFWIHPALSEVVENALLSLGLESRPGDPL</sequence>
<dbReference type="InterPro" id="IPR012999">
    <property type="entry name" value="Pyr_OxRdtase_I_AS"/>
</dbReference>
<dbReference type="EC" id="1.8.1.15" evidence="12"/>
<evidence type="ECO:0000256" key="2">
    <source>
        <dbReference type="ARBA" id="ARBA00007532"/>
    </source>
</evidence>
<dbReference type="SUPFAM" id="SSF51905">
    <property type="entry name" value="FAD/NAD(P)-binding domain"/>
    <property type="match status" value="1"/>
</dbReference>
<dbReference type="InterPro" id="IPR050151">
    <property type="entry name" value="Class-I_Pyr_Nuc-Dis_Oxidored"/>
</dbReference>
<keyword evidence="5 9" id="KW-0560">Oxidoreductase</keyword>
<dbReference type="NCBIfam" id="NF005884">
    <property type="entry name" value="PRK07846.1"/>
    <property type="match status" value="1"/>
</dbReference>
<dbReference type="Pfam" id="PF07992">
    <property type="entry name" value="Pyr_redox_2"/>
    <property type="match status" value="1"/>
</dbReference>
<comment type="cofactor">
    <cofactor evidence="1">
        <name>FAD</name>
        <dbReference type="ChEBI" id="CHEBI:57692"/>
    </cofactor>
</comment>
<evidence type="ECO:0000256" key="6">
    <source>
        <dbReference type="ARBA" id="ARBA00023027"/>
    </source>
</evidence>
<gene>
    <name evidence="12" type="ORF">JOF47_000838</name>
</gene>
<keyword evidence="3 9" id="KW-0285">Flavoprotein</keyword>
<accession>A0ABS4XA39</accession>
<name>A0ABS4XA39_9MICC</name>
<evidence type="ECO:0000256" key="8">
    <source>
        <dbReference type="ARBA" id="ARBA00023284"/>
    </source>
</evidence>
<keyword evidence="8 9" id="KW-0676">Redox-active center</keyword>
<dbReference type="PRINTS" id="PR00368">
    <property type="entry name" value="FADPNR"/>
</dbReference>
<evidence type="ECO:0000259" key="11">
    <source>
        <dbReference type="Pfam" id="PF07992"/>
    </source>
</evidence>
<dbReference type="GO" id="GO:0050627">
    <property type="term" value="F:mycothione reductase [NAD(P)H] activity"/>
    <property type="evidence" value="ECO:0007669"/>
    <property type="project" value="UniProtKB-EC"/>
</dbReference>
<proteinExistence type="inferred from homology"/>
<dbReference type="InterPro" id="IPR001100">
    <property type="entry name" value="Pyr_nuc-diS_OxRdtase"/>
</dbReference>
<dbReference type="RefSeq" id="WP_245356242.1">
    <property type="nucleotide sequence ID" value="NZ_BAAAJY010000015.1"/>
</dbReference>
<dbReference type="EMBL" id="JAGIOF010000001">
    <property type="protein sequence ID" value="MBP2385327.1"/>
    <property type="molecule type" value="Genomic_DNA"/>
</dbReference>
<dbReference type="Gene3D" id="3.30.390.30">
    <property type="match status" value="1"/>
</dbReference>
<keyword evidence="13" id="KW-1185">Reference proteome</keyword>
<dbReference type="InterPro" id="IPR036188">
    <property type="entry name" value="FAD/NAD-bd_sf"/>
</dbReference>
<evidence type="ECO:0000313" key="12">
    <source>
        <dbReference type="EMBL" id="MBP2385327.1"/>
    </source>
</evidence>
<evidence type="ECO:0000313" key="13">
    <source>
        <dbReference type="Proteomes" id="UP001296993"/>
    </source>
</evidence>